<comment type="subcellular location">
    <subcellularLocation>
        <location evidence="1">Fimbrium</location>
    </subcellularLocation>
</comment>
<comment type="caution">
    <text evidence="9">The sequence shown here is derived from an EMBL/GenBank/DDBJ whole genome shotgun (WGS) entry which is preliminary data.</text>
</comment>
<dbReference type="Gene3D" id="3.40.50.410">
    <property type="entry name" value="von Willebrand factor, type A domain"/>
    <property type="match status" value="1"/>
</dbReference>
<dbReference type="Pfam" id="PF05567">
    <property type="entry name" value="T4P_PilY1"/>
    <property type="match status" value="1"/>
</dbReference>
<keyword evidence="5" id="KW-0106">Calcium</keyword>
<dbReference type="Proteomes" id="UP000315235">
    <property type="component" value="Unassembled WGS sequence"/>
</dbReference>
<accession>A0A553H316</accession>
<evidence type="ECO:0000256" key="1">
    <source>
        <dbReference type="ARBA" id="ARBA00004561"/>
    </source>
</evidence>
<evidence type="ECO:0000313" key="9">
    <source>
        <dbReference type="EMBL" id="TRX76133.1"/>
    </source>
</evidence>
<protein>
    <submittedName>
        <fullName evidence="9">Pilus assembly protein PilY</fullName>
    </submittedName>
</protein>
<dbReference type="InterPro" id="IPR036465">
    <property type="entry name" value="vWFA_dom_sf"/>
</dbReference>
<dbReference type="EMBL" id="VJOY01000002">
    <property type="protein sequence ID" value="TRX76133.1"/>
    <property type="molecule type" value="Genomic_DNA"/>
</dbReference>
<dbReference type="GO" id="GO:0046872">
    <property type="term" value="F:metal ion binding"/>
    <property type="evidence" value="ECO:0007669"/>
    <property type="project" value="UniProtKB-KW"/>
</dbReference>
<evidence type="ECO:0000256" key="2">
    <source>
        <dbReference type="ARBA" id="ARBA00008387"/>
    </source>
</evidence>
<evidence type="ECO:0000313" key="10">
    <source>
        <dbReference type="Proteomes" id="UP000315235"/>
    </source>
</evidence>
<keyword evidence="10" id="KW-1185">Reference proteome</keyword>
<feature type="domain" description="PilY1 beta-propeller" evidence="8">
    <location>
        <begin position="652"/>
        <end position="1010"/>
    </location>
</feature>
<name>A0A553H316_9PSED</name>
<evidence type="ECO:0000256" key="7">
    <source>
        <dbReference type="SAM" id="SignalP"/>
    </source>
</evidence>
<keyword evidence="7" id="KW-0732">Signal</keyword>
<keyword evidence="6" id="KW-0281">Fimbrium</keyword>
<evidence type="ECO:0000256" key="6">
    <source>
        <dbReference type="ARBA" id="ARBA00023263"/>
    </source>
</evidence>
<proteinExistence type="inferred from homology"/>
<comment type="similarity">
    <text evidence="2">Belongs to the PilY1 family.</text>
</comment>
<dbReference type="RefSeq" id="WP_143486761.1">
    <property type="nucleotide sequence ID" value="NZ_VJOY01000002.1"/>
</dbReference>
<dbReference type="InterPro" id="IPR011047">
    <property type="entry name" value="Quinoprotein_ADH-like_sf"/>
</dbReference>
<gene>
    <name evidence="9" type="ORF">FM069_02790</name>
</gene>
<reference evidence="9 10" key="1">
    <citation type="submission" date="2019-07" db="EMBL/GenBank/DDBJ databases">
        <title>Pseudomonas mangiferae sp. nov., isolated from bark of mango tree in Thailand.</title>
        <authorList>
            <person name="Srisuk N."/>
            <person name="Anurat P."/>
        </authorList>
    </citation>
    <scope>NUCLEOTIDE SEQUENCE [LARGE SCALE GENOMIC DNA]</scope>
    <source>
        <strain evidence="9 10">DMKU_BBB3-04</strain>
    </source>
</reference>
<evidence type="ECO:0000256" key="3">
    <source>
        <dbReference type="ARBA" id="ARBA00022558"/>
    </source>
</evidence>
<organism evidence="9 10">
    <name type="scientific">Pseudomonas mangiferae</name>
    <dbReference type="NCBI Taxonomy" id="2593654"/>
    <lineage>
        <taxon>Bacteria</taxon>
        <taxon>Pseudomonadati</taxon>
        <taxon>Pseudomonadota</taxon>
        <taxon>Gammaproteobacteria</taxon>
        <taxon>Pseudomonadales</taxon>
        <taxon>Pseudomonadaceae</taxon>
        <taxon>Pseudomonas</taxon>
    </lineage>
</organism>
<feature type="chain" id="PRO_5021764163" evidence="7">
    <location>
        <begin position="31"/>
        <end position="1186"/>
    </location>
</feature>
<sequence length="1186" mass="128224">MNTIFASAGKGSIAFLLGVAMTLSAQSASAVTKLDISQQPLMLSEGVAPNLLLTLDDSGSMAWAYAPDAIYNISSYRAARSNTYNPMYYNPDYTYQLPKKVSLSGDQIVVTDYDTPSFTRAWINGYDTSDGSTNLSSSYRPQWGTDAFLNYCASGDSCNGRAHYYTYSVKNGCPANSPSYSNSCYTLQYVTSAEETNFAIWYSFYRNRLLATKTAANLAFVRLPENIRINWQNLNTCSIGSTSSACSNASVKEFSKQQRVNFFNWLAKIDANGGTPLHAALKRAGDYLKNNSSMFVDAQGKTFACRASYHVMMTDGMWNGVTGSGYVLSPRDDVSSSMPGGRSYTPRAPYKDSYSGTLADMAYYYWATDARTNIENKVKMNLNYVSKSTDDPSDLSDSEYWDPRNDPATWQHLVNFTVGLGLGNSLTSGSAPTWSGSTYSNIAELLAGTKAWPAVGNDNANNVYDLWHAAVNSRGEFFSADTPEALVNAFEKILTSINAKETSATAPAVGSEVSSDGTGLIRYGNQTTFDSSKQWSGDLIRTKTVLSNQRGVSPVVSEVWRAASKLGAKTYSSRYIYVASGSTSGNGLTRFTWSNIKNTALGTLLNRDFDQDNKADTNGEKRLNFLSGDRSLEMKDGASDSSRIFRARSSVLGDIVNSKPVLVGEAQYLPWLLSSAFDPNNTYSAFVKDQESRAKRIYVGANDGMLHGFNADTGEETFAFIPTAVHEKLNRLSAVKYVGGAHQFYVDGTPVVADALINGAWKTILIGTLRAGGKGLFALDITDPANVKLLWEFGTDKYSELGYTFGKPTVARLHGGKWAVVTGNGYGSENDQAALLVIDLEKGTLLKELKVQGTANVANGLSTPKLADNNSDGVADYAYAGDLQGNLWRFDLYSGAAIGNVPFTPERGTYGGFQVSFGGKPLYSALASNGTRQSITAAPSLVRHPSRKGYIVIFGTGKYVEQDDATADTTRAMSLYGIWDTQTLGESASTTPALTRGSLQAQTLTRSNVTFTNKVIDPSTGDYSYNADGSVKTTTSTREVDKLTTNPVDWTKKSGWYLDLNPGTPKGEMVVQDMSVSGDVLLAASLTPNDDPCASGSTGRLYGLDPFTGGATSFTVFDFGQNGVIDNNDNFNNTVYSGMSQGTGTDFTVTQGANGDPTVCTSQGCQDFHTSPRTNGRQNWRTIEDY</sequence>
<dbReference type="AlphaFoldDB" id="A0A553H316"/>
<dbReference type="SUPFAM" id="SSF50998">
    <property type="entry name" value="Quinoprotein alcohol dehydrogenase-like"/>
    <property type="match status" value="1"/>
</dbReference>
<evidence type="ECO:0000259" key="8">
    <source>
        <dbReference type="Pfam" id="PF05567"/>
    </source>
</evidence>
<keyword evidence="3" id="KW-1029">Fimbrium biogenesis</keyword>
<dbReference type="GO" id="GO:0009289">
    <property type="term" value="C:pilus"/>
    <property type="evidence" value="ECO:0007669"/>
    <property type="project" value="UniProtKB-SubCell"/>
</dbReference>
<evidence type="ECO:0000256" key="5">
    <source>
        <dbReference type="ARBA" id="ARBA00022837"/>
    </source>
</evidence>
<dbReference type="InterPro" id="IPR008707">
    <property type="entry name" value="B-propeller_PilY1"/>
</dbReference>
<keyword evidence="4" id="KW-0479">Metal-binding</keyword>
<dbReference type="OrthoDB" id="7156875at2"/>
<feature type="signal peptide" evidence="7">
    <location>
        <begin position="1"/>
        <end position="30"/>
    </location>
</feature>
<evidence type="ECO:0000256" key="4">
    <source>
        <dbReference type="ARBA" id="ARBA00022723"/>
    </source>
</evidence>